<keyword evidence="29" id="KW-0206">Cytoskeleton</keyword>
<organism evidence="38 39">
    <name type="scientific">Alligator sinensis</name>
    <name type="common">Chinese alligator</name>
    <dbReference type="NCBI Taxonomy" id="38654"/>
    <lineage>
        <taxon>Eukaryota</taxon>
        <taxon>Metazoa</taxon>
        <taxon>Chordata</taxon>
        <taxon>Craniata</taxon>
        <taxon>Vertebrata</taxon>
        <taxon>Euteleostomi</taxon>
        <taxon>Archelosauria</taxon>
        <taxon>Archosauria</taxon>
        <taxon>Crocodylia</taxon>
        <taxon>Alligatoridae</taxon>
        <taxon>Alligatorinae</taxon>
        <taxon>Alligator</taxon>
    </lineage>
</organism>
<evidence type="ECO:0000256" key="18">
    <source>
        <dbReference type="ARBA" id="ARBA00022840"/>
    </source>
</evidence>
<dbReference type="InterPro" id="IPR027417">
    <property type="entry name" value="P-loop_NTPase"/>
</dbReference>
<evidence type="ECO:0000256" key="13">
    <source>
        <dbReference type="ARBA" id="ARBA00022588"/>
    </source>
</evidence>
<dbReference type="GO" id="GO:0016787">
    <property type="term" value="F:hydrolase activity"/>
    <property type="evidence" value="ECO:0007669"/>
    <property type="project" value="UniProtKB-KW"/>
</dbReference>
<dbReference type="InterPro" id="IPR001611">
    <property type="entry name" value="Leu-rich_rpt"/>
</dbReference>
<dbReference type="CDD" id="cd08321">
    <property type="entry name" value="Pyrin_ASC-like"/>
    <property type="match status" value="1"/>
</dbReference>
<gene>
    <name evidence="39" type="primary">LOC102381106</name>
</gene>
<dbReference type="Pfam" id="PF14484">
    <property type="entry name" value="FISNA"/>
    <property type="match status" value="1"/>
</dbReference>
<evidence type="ECO:0000256" key="12">
    <source>
        <dbReference type="ARBA" id="ARBA00022553"/>
    </source>
</evidence>
<evidence type="ECO:0000256" key="3">
    <source>
        <dbReference type="ARBA" id="ARBA00004173"/>
    </source>
</evidence>
<dbReference type="PROSITE" id="PS50824">
    <property type="entry name" value="DAPIN"/>
    <property type="match status" value="1"/>
</dbReference>
<dbReference type="GO" id="GO:0005524">
    <property type="term" value="F:ATP binding"/>
    <property type="evidence" value="ECO:0007669"/>
    <property type="project" value="UniProtKB-KW"/>
</dbReference>
<evidence type="ECO:0000256" key="15">
    <source>
        <dbReference type="ARBA" id="ARBA00022741"/>
    </source>
</evidence>
<evidence type="ECO:0000256" key="8">
    <source>
        <dbReference type="ARBA" id="ARBA00008665"/>
    </source>
</evidence>
<dbReference type="InterPro" id="IPR050637">
    <property type="entry name" value="NLRP_innate_immun_reg"/>
</dbReference>
<dbReference type="SUPFAM" id="SSF52047">
    <property type="entry name" value="RNI-like"/>
    <property type="match status" value="1"/>
</dbReference>
<keyword evidence="9" id="KW-0963">Cytoplasm</keyword>
<sequence length="1039" mass="116704">MGNQSCRISNLLLQALEDLLQEDFKRFKDELSHSDFRGKGKICRGRLENADRIDTKNLLMDFYGADAAVDVTIEVFTRVNLRNAAARLREERQKALGPDQTHGRPAKGYREKYTEHVQDKYGVIKDRNSLLGENINLNSRYTKLIIVKETRARKEREHEIMASGQTHAEIMSEQKRSITIGDLFAADEKGKTQQIAVLLGAAGIGKTLTAKKIMFDWAAGKLYNEVFDYVFYINCREVNFDTEQGSVAKLILRNCPDQHAPIEAMLVNPERLLFIIDGFDELRFSLDQPEENLCSDPWERKPMEIVLSSLVRKKVLEKCSLLITTRPAALEDLRQCLHNERYAEILGFSETERREYFNKYFGNKRKARKAFNFVKENEMLLTMCFVPVVCWIVCTVIKQQMDEGEDLAQTSTTVTGVYLLYLFNLLKDPRSKSKQLLQTNLKGLCSLAADGVCRQKILFRAEELKKHGLDTSDSLFLNENLFQKSTDCERLYSFIHLSFQEFFAALFYALEEEAAAVGEGSGNDIKALTALLADYGKSRNHLMLTVRFLFGFLNEERMKDIEKKLSCKMSLKIKPELLKWIKTKPQTSPLSLGSHGQRSGFGPKVEALYQLEEFHCLYEIQDENFAQSALSHLTAVNLSFHRFTQMDQEALSFCLKDCQNLESLLLESCEFRYEALNEDVSRSQKQPALKQETHSPICLLCQALKDPCCKVKKLWLSRCRLTAACCGDLAAVLSTSRSLTRLDLSGNGGLGAGGVRLLCEGLRHPSCKLQTLRLQWCYLPATCCGDLAAALSTSPSLTELDLSENDLGAGSVRLLCEGLRHPSCRLQTLRLWRCRLTAACCGDLAETLSTSPSLTQLDLCGNGDLGDGGVRLLCRGLRRRSCKLQTLRFWRCRLTAACCGDLAAALSTSPSLTQLDLSGNYGLKDGGMQLLCQGLKHPSCKLQTLWLQSCHLTDACSEDLAATLSTSPSLTELDLSYNKDLEDGGVRLLCEGLRHDSCKLQTLGLSLHILNSETKQELEAVKGMKPGLVIEELTELVFD</sequence>
<evidence type="ECO:0000259" key="37">
    <source>
        <dbReference type="PROSITE" id="PS50837"/>
    </source>
</evidence>
<proteinExistence type="inferred from homology"/>
<dbReference type="Pfam" id="PF05729">
    <property type="entry name" value="NACHT"/>
    <property type="match status" value="1"/>
</dbReference>
<dbReference type="GO" id="GO:0005576">
    <property type="term" value="C:extracellular region"/>
    <property type="evidence" value="ECO:0007669"/>
    <property type="project" value="UniProtKB-SubCell"/>
</dbReference>
<evidence type="ECO:0000259" key="36">
    <source>
        <dbReference type="PROSITE" id="PS50824"/>
    </source>
</evidence>
<dbReference type="InterPro" id="IPR032675">
    <property type="entry name" value="LRR_dom_sf"/>
</dbReference>
<evidence type="ECO:0000256" key="4">
    <source>
        <dbReference type="ARBA" id="ARBA00004240"/>
    </source>
</evidence>
<dbReference type="AlphaFoldDB" id="A0A3Q0FQ67"/>
<evidence type="ECO:0000256" key="24">
    <source>
        <dbReference type="ARBA" id="ARBA00023136"/>
    </source>
</evidence>
<dbReference type="InterPro" id="IPR006553">
    <property type="entry name" value="Leu-rich_rpt_Cys-con_subtyp"/>
</dbReference>
<evidence type="ECO:0000256" key="1">
    <source>
        <dbReference type="ARBA" id="ARBA00004110"/>
    </source>
</evidence>
<evidence type="ECO:0000313" key="39">
    <source>
        <dbReference type="RefSeq" id="XP_025049791.1"/>
    </source>
</evidence>
<evidence type="ECO:0000256" key="25">
    <source>
        <dbReference type="ARBA" id="ARBA00023139"/>
    </source>
</evidence>
<dbReference type="GO" id="GO:0005634">
    <property type="term" value="C:nucleus"/>
    <property type="evidence" value="ECO:0007669"/>
    <property type="project" value="UniProtKB-SubCell"/>
</dbReference>
<keyword evidence="25" id="KW-0564">Palmitate</keyword>
<name>A0A3Q0FQ67_ALLSI</name>
<dbReference type="SMART" id="SM00368">
    <property type="entry name" value="LRR_RI"/>
    <property type="match status" value="10"/>
</dbReference>
<reference evidence="39" key="1">
    <citation type="submission" date="2025-08" db="UniProtKB">
        <authorList>
            <consortium name="RefSeq"/>
        </authorList>
    </citation>
    <scope>IDENTIFICATION</scope>
</reference>
<dbReference type="Proteomes" id="UP000189705">
    <property type="component" value="Unplaced"/>
</dbReference>
<keyword evidence="23" id="KW-0496">Mitochondrion</keyword>
<keyword evidence="26" id="KW-0010">Activator</keyword>
<dbReference type="InterPro" id="IPR007111">
    <property type="entry name" value="NACHT_NTPase"/>
</dbReference>
<protein>
    <recommendedName>
        <fullName evidence="33">NACHT, LRR and PYD domains-containing protein 3</fullName>
    </recommendedName>
</protein>
<keyword evidence="18" id="KW-0067">ATP-binding</keyword>
<evidence type="ECO:0000256" key="11">
    <source>
        <dbReference type="ARBA" id="ARBA00022525"/>
    </source>
</evidence>
<evidence type="ECO:0000256" key="14">
    <source>
        <dbReference type="ARBA" id="ARBA00022737"/>
    </source>
</evidence>
<dbReference type="InterPro" id="IPR011029">
    <property type="entry name" value="DEATH-like_dom_sf"/>
</dbReference>
<evidence type="ECO:0000256" key="7">
    <source>
        <dbReference type="ARBA" id="ARBA00004613"/>
    </source>
</evidence>
<keyword evidence="14" id="KW-0677">Repeat</keyword>
<dbReference type="KEGG" id="asn:102381106"/>
<evidence type="ECO:0000256" key="10">
    <source>
        <dbReference type="ARBA" id="ARBA00022499"/>
    </source>
</evidence>
<dbReference type="InterPro" id="IPR041267">
    <property type="entry name" value="NLRP_HD2"/>
</dbReference>
<evidence type="ECO:0000256" key="22">
    <source>
        <dbReference type="ARBA" id="ARBA00023034"/>
    </source>
</evidence>
<dbReference type="GO" id="GO:0005739">
    <property type="term" value="C:mitochondrion"/>
    <property type="evidence" value="ECO:0007669"/>
    <property type="project" value="UniProtKB-SubCell"/>
</dbReference>
<evidence type="ECO:0000256" key="21">
    <source>
        <dbReference type="ARBA" id="ARBA00023015"/>
    </source>
</evidence>
<evidence type="ECO:0000256" key="23">
    <source>
        <dbReference type="ARBA" id="ARBA00023128"/>
    </source>
</evidence>
<dbReference type="GeneID" id="102381106"/>
<feature type="domain" description="NACHT" evidence="37">
    <location>
        <begin position="194"/>
        <end position="510"/>
    </location>
</feature>
<dbReference type="GO" id="GO:0005815">
    <property type="term" value="C:microtubule organizing center"/>
    <property type="evidence" value="ECO:0007669"/>
    <property type="project" value="UniProtKB-SubCell"/>
</dbReference>
<evidence type="ECO:0000256" key="35">
    <source>
        <dbReference type="ARBA" id="ARBA00048778"/>
    </source>
</evidence>
<dbReference type="PROSITE" id="PS50837">
    <property type="entry name" value="NACHT"/>
    <property type="match status" value="1"/>
</dbReference>
<dbReference type="InterPro" id="IPR004020">
    <property type="entry name" value="DAPIN"/>
</dbReference>
<dbReference type="SUPFAM" id="SSF47986">
    <property type="entry name" value="DEATH domain"/>
    <property type="match status" value="1"/>
</dbReference>
<feature type="domain" description="Pyrin" evidence="36">
    <location>
        <begin position="1"/>
        <end position="94"/>
    </location>
</feature>
<dbReference type="Gene3D" id="3.40.50.300">
    <property type="entry name" value="P-loop containing nucleotide triphosphate hydrolases"/>
    <property type="match status" value="1"/>
</dbReference>
<keyword evidence="28" id="KW-0395">Inflammatory response</keyword>
<evidence type="ECO:0000256" key="34">
    <source>
        <dbReference type="ARBA" id="ARBA00045987"/>
    </source>
</evidence>
<dbReference type="InterPro" id="IPR029495">
    <property type="entry name" value="NACHT-assoc"/>
</dbReference>
<keyword evidence="13" id="KW-0399">Innate immunity</keyword>
<dbReference type="Pfam" id="PF17776">
    <property type="entry name" value="NLRC4_HD2"/>
    <property type="match status" value="1"/>
</dbReference>
<evidence type="ECO:0000256" key="16">
    <source>
        <dbReference type="ARBA" id="ARBA00022801"/>
    </source>
</evidence>
<evidence type="ECO:0000256" key="26">
    <source>
        <dbReference type="ARBA" id="ARBA00023159"/>
    </source>
</evidence>
<evidence type="ECO:0000256" key="28">
    <source>
        <dbReference type="ARBA" id="ARBA00023198"/>
    </source>
</evidence>
<keyword evidence="24" id="KW-0472">Membrane</keyword>
<keyword evidence="31" id="KW-0539">Nucleus</keyword>
<dbReference type="SMART" id="SM01289">
    <property type="entry name" value="PYRIN"/>
    <property type="match status" value="1"/>
</dbReference>
<dbReference type="InParanoid" id="A0A3Q0FQ67"/>
<dbReference type="InterPro" id="IPR041075">
    <property type="entry name" value="NOD1/2_WH"/>
</dbReference>
<dbReference type="Pfam" id="PF17779">
    <property type="entry name" value="WHD_NOD2"/>
    <property type="match status" value="1"/>
</dbReference>
<dbReference type="RefSeq" id="XP_025049791.1">
    <property type="nucleotide sequence ID" value="XM_025194006.1"/>
</dbReference>
<keyword evidence="19" id="KW-0832">Ubl conjugation</keyword>
<evidence type="ECO:0000313" key="38">
    <source>
        <dbReference type="Proteomes" id="UP000189705"/>
    </source>
</evidence>
<evidence type="ECO:0000256" key="33">
    <source>
        <dbReference type="ARBA" id="ARBA00040040"/>
    </source>
</evidence>
<dbReference type="GO" id="GO:0000139">
    <property type="term" value="C:Golgi membrane"/>
    <property type="evidence" value="ECO:0007669"/>
    <property type="project" value="UniProtKB-SubCell"/>
</dbReference>
<dbReference type="SMART" id="SM01288">
    <property type="entry name" value="FISNA"/>
    <property type="match status" value="1"/>
</dbReference>
<evidence type="ECO:0000256" key="2">
    <source>
        <dbReference type="ARBA" id="ARBA00004123"/>
    </source>
</evidence>
<accession>A0A3Q0FQ67</accession>
<keyword evidence="21" id="KW-0805">Transcription regulation</keyword>
<keyword evidence="32" id="KW-0449">Lipoprotein</keyword>
<dbReference type="GO" id="GO:0061702">
    <property type="term" value="C:canonical inflammasome complex"/>
    <property type="evidence" value="ECO:0007669"/>
    <property type="project" value="UniProtKB-SubCell"/>
</dbReference>
<keyword evidence="11" id="KW-0964">Secreted</keyword>
<evidence type="ECO:0000256" key="30">
    <source>
        <dbReference type="ARBA" id="ARBA00023233"/>
    </source>
</evidence>
<evidence type="ECO:0000256" key="31">
    <source>
        <dbReference type="ARBA" id="ARBA00023242"/>
    </source>
</evidence>
<keyword evidence="12" id="KW-0597">Phosphoprotein</keyword>
<evidence type="ECO:0000256" key="29">
    <source>
        <dbReference type="ARBA" id="ARBA00023212"/>
    </source>
</evidence>
<dbReference type="Pfam" id="PF02758">
    <property type="entry name" value="PYRIN"/>
    <property type="match status" value="1"/>
</dbReference>
<dbReference type="PANTHER" id="PTHR45690:SF19">
    <property type="entry name" value="NACHT, LRR AND PYD DOMAINS-CONTAINING PROTEIN 3"/>
    <property type="match status" value="1"/>
</dbReference>
<keyword evidence="15" id="KW-0547">Nucleotide-binding</keyword>
<dbReference type="PANTHER" id="PTHR45690">
    <property type="entry name" value="NACHT, LRR AND PYD DOMAINS-CONTAINING PROTEIN 12"/>
    <property type="match status" value="1"/>
</dbReference>
<keyword evidence="22" id="KW-0333">Golgi apparatus</keyword>
<evidence type="ECO:0000256" key="6">
    <source>
        <dbReference type="ARBA" id="ARBA00004394"/>
    </source>
</evidence>
<keyword evidence="30" id="KW-1271">Inflammasome</keyword>
<comment type="subcellular location">
    <subcellularLocation>
        <location evidence="5">Cytoplasm</location>
        <location evidence="5">Cytoskeleton</location>
        <location evidence="5">Microtubule organizing center</location>
    </subcellularLocation>
    <subcellularLocation>
        <location evidence="4">Endoplasmic reticulum</location>
    </subcellularLocation>
    <subcellularLocation>
        <location evidence="6">Golgi apparatus membrane</location>
    </subcellularLocation>
    <subcellularLocation>
        <location evidence="1">Inflammasome</location>
    </subcellularLocation>
    <subcellularLocation>
        <location evidence="3">Mitochondrion</location>
    </subcellularLocation>
    <subcellularLocation>
        <location evidence="2">Nucleus</location>
    </subcellularLocation>
    <subcellularLocation>
        <location evidence="7">Secreted</location>
    </subcellularLocation>
</comment>
<comment type="function">
    <text evidence="34">Independently of inflammasome activation, regulates the differentiation of T helper 2 (Th2) cells and has a role in Th2 cell-dependent asthma and tumor growth. During Th2 differentiation, required for optimal IRF4 binding to IL4 promoter and for IRF4-dependent IL4 transcription. Binds to the consensus DNA sequence 5'-GRRGGNRGAG-3'. May also participate in the transcription of IL5, IL13, GATA3, CCR3, CCR4 and MAF.</text>
</comment>
<evidence type="ECO:0000256" key="20">
    <source>
        <dbReference type="ARBA" id="ARBA00022859"/>
    </source>
</evidence>
<dbReference type="SMART" id="SM00367">
    <property type="entry name" value="LRR_CC"/>
    <property type="match status" value="4"/>
</dbReference>
<comment type="catalytic activity">
    <reaction evidence="35">
        <text>ATP + H2O = ADP + phosphate + H(+)</text>
        <dbReference type="Rhea" id="RHEA:13065"/>
        <dbReference type="ChEBI" id="CHEBI:15377"/>
        <dbReference type="ChEBI" id="CHEBI:15378"/>
        <dbReference type="ChEBI" id="CHEBI:30616"/>
        <dbReference type="ChEBI" id="CHEBI:43474"/>
        <dbReference type="ChEBI" id="CHEBI:456216"/>
    </reaction>
    <physiologicalReaction direction="left-to-right" evidence="35">
        <dbReference type="Rhea" id="RHEA:13066"/>
    </physiologicalReaction>
</comment>
<keyword evidence="10" id="KW-1017">Isopeptide bond</keyword>
<dbReference type="Gene3D" id="1.10.533.10">
    <property type="entry name" value="Death Domain, Fas"/>
    <property type="match status" value="1"/>
</dbReference>
<keyword evidence="38" id="KW-1185">Reference proteome</keyword>
<evidence type="ECO:0000256" key="9">
    <source>
        <dbReference type="ARBA" id="ARBA00022490"/>
    </source>
</evidence>
<evidence type="ECO:0000256" key="5">
    <source>
        <dbReference type="ARBA" id="ARBA00004267"/>
    </source>
</evidence>
<evidence type="ECO:0000256" key="32">
    <source>
        <dbReference type="ARBA" id="ARBA00023288"/>
    </source>
</evidence>
<keyword evidence="27" id="KW-0804">Transcription</keyword>
<dbReference type="Pfam" id="PF13516">
    <property type="entry name" value="LRR_6"/>
    <property type="match status" value="5"/>
</dbReference>
<evidence type="ECO:0000256" key="19">
    <source>
        <dbReference type="ARBA" id="ARBA00022843"/>
    </source>
</evidence>
<dbReference type="Gene3D" id="3.80.10.10">
    <property type="entry name" value="Ribonuclease Inhibitor"/>
    <property type="match status" value="2"/>
</dbReference>
<keyword evidence="20" id="KW-0391">Immunity</keyword>
<dbReference type="STRING" id="38654.A0A3Q0FQ67"/>
<comment type="similarity">
    <text evidence="8">Belongs to the NLRP family.</text>
</comment>
<dbReference type="GO" id="GO:0005783">
    <property type="term" value="C:endoplasmic reticulum"/>
    <property type="evidence" value="ECO:0007669"/>
    <property type="project" value="UniProtKB-SubCell"/>
</dbReference>
<keyword evidence="16" id="KW-0378">Hydrolase</keyword>
<evidence type="ECO:0000256" key="17">
    <source>
        <dbReference type="ARBA" id="ARBA00022824"/>
    </source>
</evidence>
<dbReference type="GO" id="GO:0006954">
    <property type="term" value="P:inflammatory response"/>
    <property type="evidence" value="ECO:0007669"/>
    <property type="project" value="UniProtKB-KW"/>
</dbReference>
<keyword evidence="17" id="KW-0256">Endoplasmic reticulum</keyword>
<dbReference type="SUPFAM" id="SSF52540">
    <property type="entry name" value="P-loop containing nucleoside triphosphate hydrolases"/>
    <property type="match status" value="1"/>
</dbReference>
<evidence type="ECO:0000256" key="27">
    <source>
        <dbReference type="ARBA" id="ARBA00023163"/>
    </source>
</evidence>
<dbReference type="CDD" id="cd00116">
    <property type="entry name" value="LRR_RI"/>
    <property type="match status" value="1"/>
</dbReference>
<dbReference type="GO" id="GO:0045087">
    <property type="term" value="P:innate immune response"/>
    <property type="evidence" value="ECO:0007669"/>
    <property type="project" value="UniProtKB-KW"/>
</dbReference>